<evidence type="ECO:0000313" key="1">
    <source>
        <dbReference type="EMBL" id="OAF13706.1"/>
    </source>
</evidence>
<dbReference type="Proteomes" id="UP000077173">
    <property type="component" value="Unassembled WGS sequence"/>
</dbReference>
<dbReference type="Gene3D" id="3.40.50.1110">
    <property type="entry name" value="SGNH hydrolase"/>
    <property type="match status" value="1"/>
</dbReference>
<dbReference type="SUPFAM" id="SSF52266">
    <property type="entry name" value="SGNH hydrolase"/>
    <property type="match status" value="1"/>
</dbReference>
<organism evidence="1 2">
    <name type="scientific">Bradyrhizobium neotropicale</name>
    <dbReference type="NCBI Taxonomy" id="1497615"/>
    <lineage>
        <taxon>Bacteria</taxon>
        <taxon>Pseudomonadati</taxon>
        <taxon>Pseudomonadota</taxon>
        <taxon>Alphaproteobacteria</taxon>
        <taxon>Hyphomicrobiales</taxon>
        <taxon>Nitrobacteraceae</taxon>
        <taxon>Bradyrhizobium</taxon>
    </lineage>
</organism>
<evidence type="ECO:0000313" key="2">
    <source>
        <dbReference type="Proteomes" id="UP000077173"/>
    </source>
</evidence>
<dbReference type="InterPro" id="IPR036514">
    <property type="entry name" value="SGNH_hydro_sf"/>
</dbReference>
<reference evidence="1 2" key="1">
    <citation type="submission" date="2016-02" db="EMBL/GenBank/DDBJ databases">
        <title>Draft genome sequence of the strain BR 10247T Bradyrhizobium neotropicale isolated from nodules of Centrolobium paraense.</title>
        <authorList>
            <person name="Simoes-Araujo J.L."/>
            <person name="Barauna A.C."/>
            <person name="Silva K."/>
            <person name="Zilli J.E."/>
        </authorList>
    </citation>
    <scope>NUCLEOTIDE SEQUENCE [LARGE SCALE GENOMIC DNA]</scope>
    <source>
        <strain evidence="1 2">BR 10247</strain>
    </source>
</reference>
<comment type="caution">
    <text evidence="1">The sequence shown here is derived from an EMBL/GenBank/DDBJ whole genome shotgun (WGS) entry which is preliminary data.</text>
</comment>
<gene>
    <name evidence="1" type="ORF">AXW67_18405</name>
</gene>
<protein>
    <submittedName>
        <fullName evidence="1">Uncharacterized protein</fullName>
    </submittedName>
</protein>
<dbReference type="EMBL" id="LSEF01000074">
    <property type="protein sequence ID" value="OAF13706.1"/>
    <property type="molecule type" value="Genomic_DNA"/>
</dbReference>
<accession>A0A176Z307</accession>
<dbReference type="GO" id="GO:0016788">
    <property type="term" value="F:hydrolase activity, acting on ester bonds"/>
    <property type="evidence" value="ECO:0007669"/>
    <property type="project" value="UniProtKB-ARBA"/>
</dbReference>
<dbReference type="AlphaFoldDB" id="A0A176Z307"/>
<proteinExistence type="predicted"/>
<sequence length="405" mass="43389">MPNFAVFAGTGAPRTWAARVEYPINSLNTVLWTESTPATSDGTFVATPNGLWSVSDELVLPTPIPDNAMFWVRLWQSAEAPAPSSTLPGLLFHDLTSNLAALDVNGQPGPFSNRTISNGLGETNYIFNPPAAIIDKPVYQRDSGNQTQTCLFNYWDQQDPAAAYIPWISTRPLAILGPTQKPSFTLWGDSRVVGLGDTYNGLSNNKGEVERSIGNEFAYINFGIPGQRADDFMGNLTGVQDAYNAYSHVAKSYTTNLIEDLGGADIISADRGRTPSDVFGTKQAIWNFWTAPTTTSTKTLSSIATLTLPCAASAVSGQWTTFDQANGTGNSNLDALNALLRANVNVRVFDVASVVSQIATGHSGSPQYLWKPNTPAFTVDGLHESQAGCYAILDSGVVNPHLLGS</sequence>
<name>A0A176Z307_9BRAD</name>
<keyword evidence="2" id="KW-1185">Reference proteome</keyword>